<name>A0ABU1HX29_9MICO</name>
<protein>
    <submittedName>
        <fullName evidence="2">Uncharacterized protein</fullName>
    </submittedName>
</protein>
<accession>A0ABU1HX29</accession>
<gene>
    <name evidence="2" type="ORF">QE367_000394</name>
</gene>
<dbReference type="Proteomes" id="UP001260188">
    <property type="component" value="Unassembled WGS sequence"/>
</dbReference>
<feature type="region of interest" description="Disordered" evidence="1">
    <location>
        <begin position="54"/>
        <end position="76"/>
    </location>
</feature>
<evidence type="ECO:0000313" key="3">
    <source>
        <dbReference type="Proteomes" id="UP001260188"/>
    </source>
</evidence>
<dbReference type="RefSeq" id="WP_309664458.1">
    <property type="nucleotide sequence ID" value="NZ_JAVIZA010000001.1"/>
</dbReference>
<keyword evidence="3" id="KW-1185">Reference proteome</keyword>
<organism evidence="2 3">
    <name type="scientific">Microbacterium paludicola</name>
    <dbReference type="NCBI Taxonomy" id="300019"/>
    <lineage>
        <taxon>Bacteria</taxon>
        <taxon>Bacillati</taxon>
        <taxon>Actinomycetota</taxon>
        <taxon>Actinomycetes</taxon>
        <taxon>Micrococcales</taxon>
        <taxon>Microbacteriaceae</taxon>
        <taxon>Microbacterium</taxon>
    </lineage>
</organism>
<evidence type="ECO:0000313" key="2">
    <source>
        <dbReference type="EMBL" id="MDR6166190.1"/>
    </source>
</evidence>
<evidence type="ECO:0000256" key="1">
    <source>
        <dbReference type="SAM" id="MobiDB-lite"/>
    </source>
</evidence>
<dbReference type="EMBL" id="JAVIZA010000001">
    <property type="protein sequence ID" value="MDR6166190.1"/>
    <property type="molecule type" value="Genomic_DNA"/>
</dbReference>
<proteinExistence type="predicted"/>
<feature type="compositionally biased region" description="Basic and acidic residues" evidence="1">
    <location>
        <begin position="56"/>
        <end position="69"/>
    </location>
</feature>
<comment type="caution">
    <text evidence="2">The sequence shown here is derived from an EMBL/GenBank/DDBJ whole genome shotgun (WGS) entry which is preliminary data.</text>
</comment>
<reference evidence="2 3" key="1">
    <citation type="submission" date="2023-08" db="EMBL/GenBank/DDBJ databases">
        <title>Functional and genomic diversity of the sorghum phyllosphere microbiome.</title>
        <authorList>
            <person name="Shade A."/>
        </authorList>
    </citation>
    <scope>NUCLEOTIDE SEQUENCE [LARGE SCALE GENOMIC DNA]</scope>
    <source>
        <strain evidence="2 3">SORGH_AS_0919</strain>
    </source>
</reference>
<sequence>MNEPSVPTDIAALKGQHVEVEEVDLIEDAESIPSRIDVLREMATVVVPSLLQAPAEHPKRVPAEPEVKQQRQGVAM</sequence>